<sequence>MSLPHDTQPTSSTTSIDRRGTTRSPSPKIAFVSTNFPAHSRSASPGQAKAVQNITRQVIRRLSSLQHAEVLEMPNENENEHDDDELLSGRDTPSTASPPREGSPEYTNGVDYQTNGRVGNGNGKVQVPAKKIDWEIPRKVLHSSIGFLTLYLWTSQGSPKAVVVVLWTAFAVILPADFIRLRWPAHVPSHHSPTLKLNSCQDSVNGVVWYILGVNFALTAYPLDVATVAILILSWADTAASTVGRMFGSVTPRLPSRLPFLRLPLAPRKSLAGFVAACVTGTLIAIGFWKWIAPLRHDTQDISWTWDNGVSPALVSPAVKDWCQGLLGGACSLGNVTSGWVGLGLIGVMAGLVSGVAEALDLGSLDDNLTLPIIAGGCILGSLKLMSLLS</sequence>
<reference evidence="1 2" key="1">
    <citation type="journal article" date="2021" name="Appl. Environ. Microbiol.">
        <title>Genetic linkage and physical mapping for an oyster mushroom Pleurotus cornucopiae and QTL analysis for the trait cap color.</title>
        <authorList>
            <person name="Zhang Y."/>
            <person name="Gao W."/>
            <person name="Sonnenberg A."/>
            <person name="Chen Q."/>
            <person name="Zhang J."/>
            <person name="Huang C."/>
        </authorList>
    </citation>
    <scope>NUCLEOTIDE SEQUENCE [LARGE SCALE GENOMIC DNA]</scope>
    <source>
        <strain evidence="1">CCMSSC00406</strain>
    </source>
</reference>
<keyword evidence="2" id="KW-1185">Reference proteome</keyword>
<dbReference type="Proteomes" id="UP000824881">
    <property type="component" value="Unassembled WGS sequence"/>
</dbReference>
<comment type="caution">
    <text evidence="1">The sequence shown here is derived from an EMBL/GenBank/DDBJ whole genome shotgun (WGS) entry which is preliminary data.</text>
</comment>
<dbReference type="EMBL" id="WQMT02000002">
    <property type="protein sequence ID" value="KAG9226783.1"/>
    <property type="molecule type" value="Genomic_DNA"/>
</dbReference>
<gene>
    <name evidence="1" type="ORF">CCMSSC00406_0009701</name>
</gene>
<protein>
    <submittedName>
        <fullName evidence="1">Uncharacterized protein</fullName>
    </submittedName>
</protein>
<accession>A0ACB7JBJ9</accession>
<proteinExistence type="predicted"/>
<evidence type="ECO:0000313" key="1">
    <source>
        <dbReference type="EMBL" id="KAG9226783.1"/>
    </source>
</evidence>
<evidence type="ECO:0000313" key="2">
    <source>
        <dbReference type="Proteomes" id="UP000824881"/>
    </source>
</evidence>
<organism evidence="1 2">
    <name type="scientific">Pleurotus cornucopiae</name>
    <name type="common">Cornucopia mushroom</name>
    <dbReference type="NCBI Taxonomy" id="5321"/>
    <lineage>
        <taxon>Eukaryota</taxon>
        <taxon>Fungi</taxon>
        <taxon>Dikarya</taxon>
        <taxon>Basidiomycota</taxon>
        <taxon>Agaricomycotina</taxon>
        <taxon>Agaricomycetes</taxon>
        <taxon>Agaricomycetidae</taxon>
        <taxon>Agaricales</taxon>
        <taxon>Pleurotineae</taxon>
        <taxon>Pleurotaceae</taxon>
        <taxon>Pleurotus</taxon>
    </lineage>
</organism>
<name>A0ACB7JBJ9_PLECO</name>